<reference evidence="1 2" key="1">
    <citation type="journal article" date="2019" name="Nat. Ecol. Evol.">
        <title>Megaphylogeny resolves global patterns of mushroom evolution.</title>
        <authorList>
            <person name="Varga T."/>
            <person name="Krizsan K."/>
            <person name="Foldi C."/>
            <person name="Dima B."/>
            <person name="Sanchez-Garcia M."/>
            <person name="Sanchez-Ramirez S."/>
            <person name="Szollosi G.J."/>
            <person name="Szarkandi J.G."/>
            <person name="Papp V."/>
            <person name="Albert L."/>
            <person name="Andreopoulos W."/>
            <person name="Angelini C."/>
            <person name="Antonin V."/>
            <person name="Barry K.W."/>
            <person name="Bougher N.L."/>
            <person name="Buchanan P."/>
            <person name="Buyck B."/>
            <person name="Bense V."/>
            <person name="Catcheside P."/>
            <person name="Chovatia M."/>
            <person name="Cooper J."/>
            <person name="Damon W."/>
            <person name="Desjardin D."/>
            <person name="Finy P."/>
            <person name="Geml J."/>
            <person name="Haridas S."/>
            <person name="Hughes K."/>
            <person name="Justo A."/>
            <person name="Karasinski D."/>
            <person name="Kautmanova I."/>
            <person name="Kiss B."/>
            <person name="Kocsube S."/>
            <person name="Kotiranta H."/>
            <person name="LaButti K.M."/>
            <person name="Lechner B.E."/>
            <person name="Liimatainen K."/>
            <person name="Lipzen A."/>
            <person name="Lukacs Z."/>
            <person name="Mihaltcheva S."/>
            <person name="Morgado L.N."/>
            <person name="Niskanen T."/>
            <person name="Noordeloos M.E."/>
            <person name="Ohm R.A."/>
            <person name="Ortiz-Santana B."/>
            <person name="Ovrebo C."/>
            <person name="Racz N."/>
            <person name="Riley R."/>
            <person name="Savchenko A."/>
            <person name="Shiryaev A."/>
            <person name="Soop K."/>
            <person name="Spirin V."/>
            <person name="Szebenyi C."/>
            <person name="Tomsovsky M."/>
            <person name="Tulloss R.E."/>
            <person name="Uehling J."/>
            <person name="Grigoriev I.V."/>
            <person name="Vagvolgyi C."/>
            <person name="Papp T."/>
            <person name="Martin F.M."/>
            <person name="Miettinen O."/>
            <person name="Hibbett D.S."/>
            <person name="Nagy L.G."/>
        </authorList>
    </citation>
    <scope>NUCLEOTIDE SEQUENCE [LARGE SCALE GENOMIC DNA]</scope>
    <source>
        <strain evidence="1 2">CBS 121175</strain>
    </source>
</reference>
<evidence type="ECO:0000313" key="2">
    <source>
        <dbReference type="Proteomes" id="UP000307440"/>
    </source>
</evidence>
<dbReference type="EMBL" id="ML210192">
    <property type="protein sequence ID" value="TFK24995.1"/>
    <property type="molecule type" value="Genomic_DNA"/>
</dbReference>
<keyword evidence="2" id="KW-1185">Reference proteome</keyword>
<protein>
    <submittedName>
        <fullName evidence="1">Uncharacterized protein</fullName>
    </submittedName>
</protein>
<name>A0A5C3KXI3_COPMA</name>
<gene>
    <name evidence="1" type="ORF">FA15DRAFT_756238</name>
</gene>
<evidence type="ECO:0000313" key="1">
    <source>
        <dbReference type="EMBL" id="TFK24995.1"/>
    </source>
</evidence>
<dbReference type="STRING" id="230819.A0A5C3KXI3"/>
<sequence length="375" mass="42028">MGGSAFSSRLAKEAIPRLPPKVYDALKARLVPILSELYSLVAVPIEAPEKTSHGDLDILVGRPNPSNTSFGSESVTYLPHSLVKATLGARIVVEAEENRTSNYAVPVLIGEWEQFGHGADERRAREAVPDGEIYYQIDIHACIDEEEFQRIKFYHSYGDLNMILSLMVRNLGLKLGQTGLWIPDPPNPPFLLSANFKMVLPFLGLSLETYSVGFTTKSEVFKWVRSMKYFDPGVFQTKGEGIRKVPQDRRMYHEFVEWVSIDCTARNLGTEQLLHSSVREQALLYFNKASEREAMVASRNINLRAKSALSFHLVQEWAAPLRAKDVKTLISAVKNHLGGNEGLAEFARLNGEEELKKLVMELKKGIDQRAPAEVV</sequence>
<accession>A0A5C3KXI3</accession>
<dbReference type="OrthoDB" id="4708870at2759"/>
<organism evidence="1 2">
    <name type="scientific">Coprinopsis marcescibilis</name>
    <name type="common">Agaric fungus</name>
    <name type="synonym">Psathyrella marcescibilis</name>
    <dbReference type="NCBI Taxonomy" id="230819"/>
    <lineage>
        <taxon>Eukaryota</taxon>
        <taxon>Fungi</taxon>
        <taxon>Dikarya</taxon>
        <taxon>Basidiomycota</taxon>
        <taxon>Agaricomycotina</taxon>
        <taxon>Agaricomycetes</taxon>
        <taxon>Agaricomycetidae</taxon>
        <taxon>Agaricales</taxon>
        <taxon>Agaricineae</taxon>
        <taxon>Psathyrellaceae</taxon>
        <taxon>Coprinopsis</taxon>
    </lineage>
</organism>
<proteinExistence type="predicted"/>
<dbReference type="AlphaFoldDB" id="A0A5C3KXI3"/>
<dbReference type="Proteomes" id="UP000307440">
    <property type="component" value="Unassembled WGS sequence"/>
</dbReference>